<feature type="transmembrane region" description="Helical" evidence="10">
    <location>
        <begin position="56"/>
        <end position="76"/>
    </location>
</feature>
<protein>
    <submittedName>
        <fullName evidence="12">L-asparagine permease</fullName>
    </submittedName>
</protein>
<dbReference type="Proteomes" id="UP000011016">
    <property type="component" value="Unassembled WGS sequence"/>
</dbReference>
<comment type="similarity">
    <text evidence="2">Belongs to the amino acid-polyamine-organocation (APC) superfamily. Amino acid transporter (AAT) (TC 2.A.3.1) family.</text>
</comment>
<sequence length="515" mass="55488">MWFIVPRMTFRRRARPATPEEAGFRKGLGRRQLQMIAVGSAIGTGLFLGTGARLEIAGPSVALMYLVCGIIGYFILRFLGELIVYRPTTGSFVSYAREFYGEKAAYVSGWMYWFNWAMTAVADGTAIAIYIKWFGQYSEFIAGLPQGLIALIVVVTVVGLNLLSVKVFGELEFWFSLIKILALSGFLVIGVIFVIVGTPIDEPSGLSLLTESGGLFPNGVMPALIVIQGVVFAYAGIELVGTASGEAKNARTEIPKAVNLVMMRIIVFYFGSVLLLCLLMPYTEYSAGESPFVTFFERIGVDAAAPIMQLIVITAAFSSLNAGLYSTGRILHALSVEGSAPKFTARVSAKGVPTGGILFTAVVALFGVGLNYVVPEQTFEIVLNLAALGTMASWLAITLAHLRFVKLARTTSEYNRPEYRAPGYPGLNYLTLAFLAGVIVLMAFDYPVGSWTLIVSLLFVPLLVVGWVVNRRRIMAAVDARQARKAASSQATPPEGDNPEGAPPERTPPEAAPGG</sequence>
<name>I7LCD8_9CORY</name>
<feature type="transmembrane region" description="Helical" evidence="10">
    <location>
        <begin position="450"/>
        <end position="469"/>
    </location>
</feature>
<dbReference type="GO" id="GO:0005886">
    <property type="term" value="C:plasma membrane"/>
    <property type="evidence" value="ECO:0007669"/>
    <property type="project" value="UniProtKB-SubCell"/>
</dbReference>
<dbReference type="AlphaFoldDB" id="I7LCD8"/>
<evidence type="ECO:0000256" key="7">
    <source>
        <dbReference type="ARBA" id="ARBA00022989"/>
    </source>
</evidence>
<dbReference type="Gene3D" id="1.20.1740.10">
    <property type="entry name" value="Amino acid/polyamine transporter I"/>
    <property type="match status" value="1"/>
</dbReference>
<feature type="transmembrane region" description="Helical" evidence="10">
    <location>
        <begin position="356"/>
        <end position="375"/>
    </location>
</feature>
<dbReference type="PANTHER" id="PTHR43495:SF1">
    <property type="entry name" value="L-ASPARAGINE PERMEASE"/>
    <property type="match status" value="1"/>
</dbReference>
<keyword evidence="3" id="KW-0813">Transport</keyword>
<dbReference type="PANTHER" id="PTHR43495">
    <property type="entry name" value="GABA PERMEASE"/>
    <property type="match status" value="1"/>
</dbReference>
<dbReference type="InterPro" id="IPR004841">
    <property type="entry name" value="AA-permease/SLC12A_dom"/>
</dbReference>
<dbReference type="InterPro" id="IPR004840">
    <property type="entry name" value="Amino_acid_permease_CS"/>
</dbReference>
<proteinExistence type="inferred from homology"/>
<evidence type="ECO:0000256" key="10">
    <source>
        <dbReference type="SAM" id="Phobius"/>
    </source>
</evidence>
<keyword evidence="8 10" id="KW-0472">Membrane</keyword>
<feature type="region of interest" description="Disordered" evidence="9">
    <location>
        <begin position="484"/>
        <end position="515"/>
    </location>
</feature>
<evidence type="ECO:0000313" key="12">
    <source>
        <dbReference type="EMBL" id="CCI83864.1"/>
    </source>
</evidence>
<feature type="transmembrane region" description="Helical" evidence="10">
    <location>
        <begin position="303"/>
        <end position="325"/>
    </location>
</feature>
<keyword evidence="6" id="KW-0029">Amino-acid transport</keyword>
<keyword evidence="4" id="KW-1003">Cell membrane</keyword>
<organism evidence="12 13">
    <name type="scientific">Corynebacterium otitidis ATCC 51513</name>
    <dbReference type="NCBI Taxonomy" id="883169"/>
    <lineage>
        <taxon>Bacteria</taxon>
        <taxon>Bacillati</taxon>
        <taxon>Actinomycetota</taxon>
        <taxon>Actinomycetes</taxon>
        <taxon>Mycobacteriales</taxon>
        <taxon>Corynebacteriaceae</taxon>
        <taxon>Corynebacterium</taxon>
    </lineage>
</organism>
<dbReference type="Pfam" id="PF00324">
    <property type="entry name" value="AA_permease"/>
    <property type="match status" value="1"/>
</dbReference>
<dbReference type="EMBL" id="CAJZ01000163">
    <property type="protein sequence ID" value="CCI83864.1"/>
    <property type="molecule type" value="Genomic_DNA"/>
</dbReference>
<dbReference type="OrthoDB" id="5297508at2"/>
<feature type="transmembrane region" description="Helical" evidence="10">
    <location>
        <begin position="180"/>
        <end position="200"/>
    </location>
</feature>
<evidence type="ECO:0000256" key="3">
    <source>
        <dbReference type="ARBA" id="ARBA00022448"/>
    </source>
</evidence>
<evidence type="ECO:0000256" key="8">
    <source>
        <dbReference type="ARBA" id="ARBA00023136"/>
    </source>
</evidence>
<evidence type="ECO:0000259" key="11">
    <source>
        <dbReference type="Pfam" id="PF00324"/>
    </source>
</evidence>
<feature type="transmembrane region" description="Helical" evidence="10">
    <location>
        <begin position="220"/>
        <end position="240"/>
    </location>
</feature>
<comment type="subcellular location">
    <subcellularLocation>
        <location evidence="1">Cell membrane</location>
        <topology evidence="1">Multi-pass membrane protein</topology>
    </subcellularLocation>
</comment>
<dbReference type="GO" id="GO:0006865">
    <property type="term" value="P:amino acid transport"/>
    <property type="evidence" value="ECO:0007669"/>
    <property type="project" value="UniProtKB-KW"/>
</dbReference>
<evidence type="ECO:0000313" key="13">
    <source>
        <dbReference type="Proteomes" id="UP000011016"/>
    </source>
</evidence>
<evidence type="ECO:0000256" key="9">
    <source>
        <dbReference type="SAM" id="MobiDB-lite"/>
    </source>
</evidence>
<reference evidence="12 13" key="1">
    <citation type="journal article" date="2012" name="J. Bacteriol.">
        <title>Draft Genome Sequence of Turicella otitidis ATCC 51513, Isolated from Middle Ear Fluid from a Child with Otitis Media.</title>
        <authorList>
            <person name="Brinkrolf K."/>
            <person name="Schneider J."/>
            <person name="Knecht M."/>
            <person name="Ruckert C."/>
            <person name="Tauch A."/>
        </authorList>
    </citation>
    <scope>NUCLEOTIDE SEQUENCE [LARGE SCALE GENOMIC DNA]</scope>
    <source>
        <strain evidence="12 13">ATCC 51513</strain>
    </source>
</reference>
<keyword evidence="7 10" id="KW-1133">Transmembrane helix</keyword>
<dbReference type="PIRSF" id="PIRSF006060">
    <property type="entry name" value="AA_transporter"/>
    <property type="match status" value="1"/>
</dbReference>
<evidence type="ECO:0000256" key="1">
    <source>
        <dbReference type="ARBA" id="ARBA00004651"/>
    </source>
</evidence>
<feature type="transmembrane region" description="Helical" evidence="10">
    <location>
        <begin position="33"/>
        <end position="50"/>
    </location>
</feature>
<feature type="transmembrane region" description="Helical" evidence="10">
    <location>
        <begin position="147"/>
        <end position="168"/>
    </location>
</feature>
<dbReference type="FunFam" id="1.20.1740.10:FF:000001">
    <property type="entry name" value="Amino acid permease"/>
    <property type="match status" value="1"/>
</dbReference>
<feature type="domain" description="Amino acid permease/ SLC12A" evidence="11">
    <location>
        <begin position="33"/>
        <end position="468"/>
    </location>
</feature>
<evidence type="ECO:0000256" key="4">
    <source>
        <dbReference type="ARBA" id="ARBA00022475"/>
    </source>
</evidence>
<evidence type="ECO:0000256" key="5">
    <source>
        <dbReference type="ARBA" id="ARBA00022692"/>
    </source>
</evidence>
<feature type="transmembrane region" description="Helical" evidence="10">
    <location>
        <begin position="113"/>
        <end position="135"/>
    </location>
</feature>
<dbReference type="GO" id="GO:0055085">
    <property type="term" value="P:transmembrane transport"/>
    <property type="evidence" value="ECO:0007669"/>
    <property type="project" value="InterPro"/>
</dbReference>
<evidence type="ECO:0000256" key="2">
    <source>
        <dbReference type="ARBA" id="ARBA00008583"/>
    </source>
</evidence>
<comment type="caution">
    <text evidence="12">The sequence shown here is derived from an EMBL/GenBank/DDBJ whole genome shotgun (WGS) entry which is preliminary data.</text>
</comment>
<evidence type="ECO:0000256" key="6">
    <source>
        <dbReference type="ARBA" id="ARBA00022970"/>
    </source>
</evidence>
<gene>
    <name evidence="12" type="primary">ansP</name>
    <name evidence="12" type="ORF">BN46_1138</name>
</gene>
<keyword evidence="5 10" id="KW-0812">Transmembrane</keyword>
<dbReference type="PROSITE" id="PS00218">
    <property type="entry name" value="AMINO_ACID_PERMEASE_1"/>
    <property type="match status" value="1"/>
</dbReference>
<feature type="transmembrane region" description="Helical" evidence="10">
    <location>
        <begin position="426"/>
        <end position="444"/>
    </location>
</feature>
<feature type="transmembrane region" description="Helical" evidence="10">
    <location>
        <begin position="261"/>
        <end position="283"/>
    </location>
</feature>
<feature type="transmembrane region" description="Helical" evidence="10">
    <location>
        <begin position="381"/>
        <end position="405"/>
    </location>
</feature>
<accession>I7LCD8</accession>